<name>A0A135T2X8_9PEZI</name>
<dbReference type="EMBL" id="JEMN01001251">
    <property type="protein sequence ID" value="KXH42516.1"/>
    <property type="molecule type" value="Genomic_DNA"/>
</dbReference>
<protein>
    <submittedName>
        <fullName evidence="2">Uncharacterized protein</fullName>
    </submittedName>
</protein>
<gene>
    <name evidence="2" type="ORF">CNYM01_03823</name>
</gene>
<feature type="region of interest" description="Disordered" evidence="1">
    <location>
        <begin position="320"/>
        <end position="382"/>
    </location>
</feature>
<feature type="region of interest" description="Disordered" evidence="1">
    <location>
        <begin position="107"/>
        <end position="219"/>
    </location>
</feature>
<sequence length="382" mass="43244">MDADLPMTPSISRKAAEYIQKLTQHYNTHLEGELNQEMKKLVKQYETFRERMRDKLVSETPSRFPSDEKGSIVAQIEESFLCNVSNFSLEQGVGLFSSGVEYAPSKRPMFTAPPELRQPSETSIVSSDGLSSEQTENTTEYQLEFRSPSPQVPSHDHLELNKRRRRNCSLENLQNTLTKRSSPASSTKKPPKRTIPKSGRQKLISKKQNNKRFQRSRQKNVTCTLTSSITVYYPKNFVFSYKLKDDTSFYILSCPKMSKGCHDPIFSSDPFEDGLAATHFKNCGIAFTSDDEIVRTYARRVKSPWNAPVKQSWVKEHNNGLKARKPSPRNSAQTSTCHDIPACGKETKGKPGVTESNKDHSFEPESDDHRDELATGSDDGMD</sequence>
<dbReference type="Proteomes" id="UP000070054">
    <property type="component" value="Unassembled WGS sequence"/>
</dbReference>
<feature type="compositionally biased region" description="Basic and acidic residues" evidence="1">
    <location>
        <begin position="356"/>
        <end position="373"/>
    </location>
</feature>
<feature type="compositionally biased region" description="Basic residues" evidence="1">
    <location>
        <begin position="189"/>
        <end position="218"/>
    </location>
</feature>
<organism evidence="2 3">
    <name type="scientific">Colletotrichum nymphaeae SA-01</name>
    <dbReference type="NCBI Taxonomy" id="1460502"/>
    <lineage>
        <taxon>Eukaryota</taxon>
        <taxon>Fungi</taxon>
        <taxon>Dikarya</taxon>
        <taxon>Ascomycota</taxon>
        <taxon>Pezizomycotina</taxon>
        <taxon>Sordariomycetes</taxon>
        <taxon>Hypocreomycetidae</taxon>
        <taxon>Glomerellales</taxon>
        <taxon>Glomerellaceae</taxon>
        <taxon>Colletotrichum</taxon>
        <taxon>Colletotrichum acutatum species complex</taxon>
    </lineage>
</organism>
<dbReference type="OrthoDB" id="5239733at2759"/>
<proteinExistence type="predicted"/>
<keyword evidence="3" id="KW-1185">Reference proteome</keyword>
<evidence type="ECO:0000313" key="2">
    <source>
        <dbReference type="EMBL" id="KXH42516.1"/>
    </source>
</evidence>
<feature type="compositionally biased region" description="Polar residues" evidence="1">
    <location>
        <begin position="328"/>
        <end position="337"/>
    </location>
</feature>
<dbReference type="AlphaFoldDB" id="A0A135T2X8"/>
<feature type="compositionally biased region" description="Polar residues" evidence="1">
    <location>
        <begin position="119"/>
        <end position="141"/>
    </location>
</feature>
<evidence type="ECO:0000313" key="3">
    <source>
        <dbReference type="Proteomes" id="UP000070054"/>
    </source>
</evidence>
<comment type="caution">
    <text evidence="2">The sequence shown here is derived from an EMBL/GenBank/DDBJ whole genome shotgun (WGS) entry which is preliminary data.</text>
</comment>
<evidence type="ECO:0000256" key="1">
    <source>
        <dbReference type="SAM" id="MobiDB-lite"/>
    </source>
</evidence>
<reference evidence="2 3" key="1">
    <citation type="submission" date="2014-02" db="EMBL/GenBank/DDBJ databases">
        <title>The genome sequence of Colletotrichum nymphaeae SA-01.</title>
        <authorList>
            <person name="Baroncelli R."/>
            <person name="Thon M.R."/>
        </authorList>
    </citation>
    <scope>NUCLEOTIDE SEQUENCE [LARGE SCALE GENOMIC DNA]</scope>
    <source>
        <strain evidence="2 3">SA-01</strain>
    </source>
</reference>
<accession>A0A135T2X8</accession>
<feature type="compositionally biased region" description="Low complexity" evidence="1">
    <location>
        <begin position="178"/>
        <end position="188"/>
    </location>
</feature>